<evidence type="ECO:0000313" key="2">
    <source>
        <dbReference type="Proteomes" id="UP001501475"/>
    </source>
</evidence>
<dbReference type="RefSeq" id="WP_344068537.1">
    <property type="nucleotide sequence ID" value="NZ_BAAAPN010000101.1"/>
</dbReference>
<evidence type="ECO:0000313" key="1">
    <source>
        <dbReference type="EMBL" id="GAA1774273.1"/>
    </source>
</evidence>
<organism evidence="1 2">
    <name type="scientific">Nostocoides vanveenii</name>
    <dbReference type="NCBI Taxonomy" id="330835"/>
    <lineage>
        <taxon>Bacteria</taxon>
        <taxon>Bacillati</taxon>
        <taxon>Actinomycetota</taxon>
        <taxon>Actinomycetes</taxon>
        <taxon>Micrococcales</taxon>
        <taxon>Intrasporangiaceae</taxon>
        <taxon>Nostocoides</taxon>
    </lineage>
</organism>
<accession>A0ABP4XDQ7</accession>
<comment type="caution">
    <text evidence="1">The sequence shown here is derived from an EMBL/GenBank/DDBJ whole genome shotgun (WGS) entry which is preliminary data.</text>
</comment>
<dbReference type="EMBL" id="BAAAPN010000101">
    <property type="protein sequence ID" value="GAA1774273.1"/>
    <property type="molecule type" value="Genomic_DNA"/>
</dbReference>
<gene>
    <name evidence="1" type="ORF">GCM10009810_34120</name>
</gene>
<name>A0ABP4XDQ7_9MICO</name>
<reference evidence="2" key="1">
    <citation type="journal article" date="2019" name="Int. J. Syst. Evol. Microbiol.">
        <title>The Global Catalogue of Microorganisms (GCM) 10K type strain sequencing project: providing services to taxonomists for standard genome sequencing and annotation.</title>
        <authorList>
            <consortium name="The Broad Institute Genomics Platform"/>
            <consortium name="The Broad Institute Genome Sequencing Center for Infectious Disease"/>
            <person name="Wu L."/>
            <person name="Ma J."/>
        </authorList>
    </citation>
    <scope>NUCLEOTIDE SEQUENCE [LARGE SCALE GENOMIC DNA]</scope>
    <source>
        <strain evidence="2">JCM 15591</strain>
    </source>
</reference>
<protein>
    <submittedName>
        <fullName evidence="1">Uncharacterized protein</fullName>
    </submittedName>
</protein>
<dbReference type="Proteomes" id="UP001501475">
    <property type="component" value="Unassembled WGS sequence"/>
</dbReference>
<proteinExistence type="predicted"/>
<sequence>MKTRTSIFQRITDRNDLVLGDRVVVVDIRGDDPLTVHTVDRPSLVQFPVESFGALDNPAGYDVANYPSKILYRLSETIDPTEARNLALLLLAGQRLLPIQTGNAVAAALRAGGREAESIAFAVLFDQERKLGMVL</sequence>
<keyword evidence="2" id="KW-1185">Reference proteome</keyword>